<dbReference type="RefSeq" id="WP_036124091.1">
    <property type="nucleotide sequence ID" value="NZ_BMET01000003.1"/>
</dbReference>
<dbReference type="Proteomes" id="UP000028521">
    <property type="component" value="Unassembled WGS sequence"/>
</dbReference>
<evidence type="ECO:0008006" key="4">
    <source>
        <dbReference type="Google" id="ProtNLM"/>
    </source>
</evidence>
<feature type="signal peptide" evidence="1">
    <location>
        <begin position="1"/>
        <end position="22"/>
    </location>
</feature>
<keyword evidence="3" id="KW-1185">Reference proteome</keyword>
<feature type="chain" id="PRO_5001782516" description="Carboxypeptidase-like regulatory domain-containing protein" evidence="1">
    <location>
        <begin position="23"/>
        <end position="492"/>
    </location>
</feature>
<dbReference type="STRING" id="1197477.IA57_12595"/>
<dbReference type="InterPro" id="IPR008969">
    <property type="entry name" value="CarboxyPept-like_regulatory"/>
</dbReference>
<gene>
    <name evidence="2" type="ORF">IA57_12595</name>
</gene>
<keyword evidence="1" id="KW-0732">Signal</keyword>
<evidence type="ECO:0000313" key="2">
    <source>
        <dbReference type="EMBL" id="KFB00250.1"/>
    </source>
</evidence>
<dbReference type="eggNOG" id="COG0417">
    <property type="taxonomic scope" value="Bacteria"/>
</dbReference>
<dbReference type="Pfam" id="PF13715">
    <property type="entry name" value="CarbopepD_reg_2"/>
    <property type="match status" value="1"/>
</dbReference>
<organism evidence="2 3">
    <name type="scientific">Mangrovimonas yunxiaonensis</name>
    <dbReference type="NCBI Taxonomy" id="1197477"/>
    <lineage>
        <taxon>Bacteria</taxon>
        <taxon>Pseudomonadati</taxon>
        <taxon>Bacteroidota</taxon>
        <taxon>Flavobacteriia</taxon>
        <taxon>Flavobacteriales</taxon>
        <taxon>Flavobacteriaceae</taxon>
        <taxon>Mangrovimonas</taxon>
    </lineage>
</organism>
<dbReference type="SUPFAM" id="SSF49464">
    <property type="entry name" value="Carboxypeptidase regulatory domain-like"/>
    <property type="match status" value="1"/>
</dbReference>
<dbReference type="OrthoDB" id="1433475at2"/>
<protein>
    <recommendedName>
        <fullName evidence="4">Carboxypeptidase-like regulatory domain-containing protein</fullName>
    </recommendedName>
</protein>
<evidence type="ECO:0000256" key="1">
    <source>
        <dbReference type="SAM" id="SignalP"/>
    </source>
</evidence>
<dbReference type="EMBL" id="JPFK01000009">
    <property type="protein sequence ID" value="KFB00250.1"/>
    <property type="molecule type" value="Genomic_DNA"/>
</dbReference>
<reference evidence="2 3" key="1">
    <citation type="journal article" date="2014" name="Genome Announc.">
        <title>Draft Genome Sequence of the Algicidal Bacterium Mangrovimonas yunxiaonensis Strain LY01.</title>
        <authorList>
            <person name="Li Y."/>
            <person name="Zhu H."/>
            <person name="Li C."/>
            <person name="Zhang H."/>
            <person name="Chen Z."/>
            <person name="Zheng W."/>
            <person name="Xu H."/>
            <person name="Zheng T."/>
        </authorList>
    </citation>
    <scope>NUCLEOTIDE SEQUENCE [LARGE SCALE GENOMIC DNA]</scope>
    <source>
        <strain evidence="2 3">LY01</strain>
    </source>
</reference>
<reference evidence="3" key="2">
    <citation type="submission" date="2014-07" db="EMBL/GenBank/DDBJ databases">
        <title>Genome sequence of Mangrovimonas yunxiaonensis.</title>
        <authorList>
            <person name="Li Y."/>
            <person name="Zheng T."/>
        </authorList>
    </citation>
    <scope>NUCLEOTIDE SEQUENCE [LARGE SCALE GENOMIC DNA]</scope>
    <source>
        <strain evidence="3">LY01</strain>
    </source>
</reference>
<accession>A0A084THR4</accession>
<evidence type="ECO:0000313" key="3">
    <source>
        <dbReference type="Proteomes" id="UP000028521"/>
    </source>
</evidence>
<proteinExistence type="predicted"/>
<comment type="caution">
    <text evidence="2">The sequence shown here is derived from an EMBL/GenBank/DDBJ whole genome shotgun (WGS) entry which is preliminary data.</text>
</comment>
<dbReference type="AlphaFoldDB" id="A0A084THR4"/>
<sequence length="492" mass="56716">MTTLKPFYILVSLLLFSLNAYAQEVSGKVLSNTKQPIPFATVQIGDGYGVITNEEGRFTINTSAFKRTDSVNISCLGYKKLGMLVKDFSASEYILKEQVNELSEVYLTNRNLSVDSIMYYVGKNIDKNYNTQNIDYKIFSRRTEYIRGHDVDLEIDKSTGVSKKQLKDINNDINQLETSLLNNRSKQYTDLVANLKILNESSSKLEVEKAVRFLDEKNDQSLEKLAEKGKNLVSNHLDKSKIYTVKSGWFKLSDSVSLNTPENNKMEDTINSVGLLKEVMLEKITENSISTNSQLDFVYETKKYDYSLTDVTFLNSEMVYVVAFKPKRGSVDYQGTMYISNATFAVLRADYRFYEGRVGEKFNLRLLLGLKYVEKGKKGSVIYKKSPDGFYYPRYISEQADRYFYVNRPFKFTENGNRSQKFAFDFKVEGTFKEKTELLFISQSPLLTSAYNTLKEKKKVPYKTAKSYSAEIWKDYEVLEPLQELKDFNVEE</sequence>
<name>A0A084THR4_9FLAO</name>